<dbReference type="Proteomes" id="UP000181897">
    <property type="component" value="Chromosome"/>
</dbReference>
<dbReference type="Gene3D" id="2.40.50.90">
    <property type="match status" value="1"/>
</dbReference>
<name>A0A1J0WMD2_9RHOB</name>
<proteinExistence type="predicted"/>
<accession>A0A1J0WMD2</accession>
<dbReference type="InterPro" id="IPR016071">
    <property type="entry name" value="Staphylococal_nuclease_OB-fold"/>
</dbReference>
<dbReference type="EMBL" id="CP018076">
    <property type="protein sequence ID" value="APE45495.1"/>
    <property type="molecule type" value="Genomic_DNA"/>
</dbReference>
<dbReference type="SUPFAM" id="SSF50199">
    <property type="entry name" value="Staphylococcal nuclease"/>
    <property type="match status" value="1"/>
</dbReference>
<dbReference type="InterPro" id="IPR035437">
    <property type="entry name" value="SNase_OB-fold_sf"/>
</dbReference>
<evidence type="ECO:0000313" key="2">
    <source>
        <dbReference type="EMBL" id="APE45495.1"/>
    </source>
</evidence>
<dbReference type="Pfam" id="PF00565">
    <property type="entry name" value="SNase"/>
    <property type="match status" value="1"/>
</dbReference>
<gene>
    <name evidence="2" type="ORF">BOO69_13920</name>
</gene>
<organism evidence="2 3">
    <name type="scientific">Sulfitobacter alexandrii</name>
    <dbReference type="NCBI Taxonomy" id="1917485"/>
    <lineage>
        <taxon>Bacteria</taxon>
        <taxon>Pseudomonadati</taxon>
        <taxon>Pseudomonadota</taxon>
        <taxon>Alphaproteobacteria</taxon>
        <taxon>Rhodobacterales</taxon>
        <taxon>Roseobacteraceae</taxon>
        <taxon>Sulfitobacter</taxon>
    </lineage>
</organism>
<evidence type="ECO:0000259" key="1">
    <source>
        <dbReference type="Pfam" id="PF00565"/>
    </source>
</evidence>
<dbReference type="STRING" id="1917485.BOO69_13920"/>
<protein>
    <submittedName>
        <fullName evidence="2">Nuclease</fullName>
    </submittedName>
</protein>
<feature type="domain" description="TNase-like" evidence="1">
    <location>
        <begin position="4"/>
        <end position="52"/>
    </location>
</feature>
<evidence type="ECO:0000313" key="3">
    <source>
        <dbReference type="Proteomes" id="UP000181897"/>
    </source>
</evidence>
<dbReference type="AlphaFoldDB" id="A0A1J0WMD2"/>
<dbReference type="KEGG" id="suam:BOO69_13920"/>
<sequence length="98" mass="11337">MIGLCRGKSVRAEILERDTYGRTVAKCFLPDGRDLSAEMVKRGMAIDWPKYSGGVYSHMETPDARKKFWLADARQKGRMHVWKQFEERSQKSRTRAGN</sequence>
<keyword evidence="3" id="KW-1185">Reference proteome</keyword>
<reference evidence="2 3" key="1">
    <citation type="submission" date="2016-11" db="EMBL/GenBank/DDBJ databases">
        <title>Complete genome sequence of Sulfitobacter sp. AM1-D1, a toxic bacteria associated with marine dinoflagellate Alexandrium minutum in East China Sea.</title>
        <authorList>
            <person name="Yang Q."/>
            <person name="Zhang X."/>
            <person name="Tian X."/>
        </authorList>
    </citation>
    <scope>NUCLEOTIDE SEQUENCE [LARGE SCALE GENOMIC DNA]</scope>
    <source>
        <strain evidence="2 3">AM1-D1</strain>
    </source>
</reference>